<comment type="pathway">
    <text evidence="3">Glycan biosynthesis; trehalose biosynthesis.</text>
</comment>
<proteinExistence type="inferred from homology"/>
<dbReference type="Pfam" id="PF02358">
    <property type="entry name" value="Trehalose_PPase"/>
    <property type="match status" value="1"/>
</dbReference>
<evidence type="ECO:0000256" key="2">
    <source>
        <dbReference type="ARBA" id="ARBA00022801"/>
    </source>
</evidence>
<comment type="cofactor">
    <cofactor evidence="3">
        <name>a divalent metal cation</name>
        <dbReference type="ChEBI" id="CHEBI:60240"/>
    </cofactor>
</comment>
<evidence type="ECO:0000313" key="5">
    <source>
        <dbReference type="Proteomes" id="UP000324585"/>
    </source>
</evidence>
<dbReference type="UniPathway" id="UPA00299"/>
<dbReference type="GO" id="GO:0004805">
    <property type="term" value="F:trehalose-phosphatase activity"/>
    <property type="evidence" value="ECO:0007669"/>
    <property type="project" value="UniProtKB-EC"/>
</dbReference>
<evidence type="ECO:0000256" key="1">
    <source>
        <dbReference type="ARBA" id="ARBA00000500"/>
    </source>
</evidence>
<evidence type="ECO:0000256" key="3">
    <source>
        <dbReference type="RuleBase" id="RU361117"/>
    </source>
</evidence>
<dbReference type="OrthoDB" id="755951at2759"/>
<sequence>MDEDTQDGRENEARDVGTLAHALEEKQMQLLKERCRGKQIYLMVDYDGTLAPIVQDPSAAHISEETRDLLRALARFFPVAVVSGRSLIKLYQFVQLDSVYYAGSHGFEIAGPFAFSGAQASDAGSEQQNGTDRTACGGRAIDKSRALYYCAAEDCLPALQKAAALLKDSVLPGLHMVPELLIEDNVFSLSVHYRQYLGSLPANEPSRVPELLQAIDSLVLSELPKLRRAEGKMVAEIRPRIDWDKGYAVEFLLNHVATHGAQVSAMSARDAKTNSDPVQCFPLYIGDDVTDEDAFSYIRRTKTGLSIVVHDPHVDTTRISTHADFTLHDPKQVHAFLERLLYDDSFVRANAWD</sequence>
<dbReference type="EMBL" id="VRMN01000010">
    <property type="protein sequence ID" value="KAA8492188.1"/>
    <property type="molecule type" value="Genomic_DNA"/>
</dbReference>
<protein>
    <recommendedName>
        <fullName evidence="3">Trehalose 6-phosphate phosphatase</fullName>
        <ecNumber evidence="3">3.1.3.12</ecNumber>
    </recommendedName>
</protein>
<dbReference type="AlphaFoldDB" id="A0A5J4YLR4"/>
<dbReference type="InterPro" id="IPR023214">
    <property type="entry name" value="HAD_sf"/>
</dbReference>
<name>A0A5J4YLR4_PORPP</name>
<dbReference type="NCBIfam" id="TIGR00685">
    <property type="entry name" value="T6PP"/>
    <property type="match status" value="1"/>
</dbReference>
<dbReference type="Proteomes" id="UP000324585">
    <property type="component" value="Unassembled WGS sequence"/>
</dbReference>
<dbReference type="InterPro" id="IPR003337">
    <property type="entry name" value="Trehalose_PPase"/>
</dbReference>
<dbReference type="Gene3D" id="3.40.50.1000">
    <property type="entry name" value="HAD superfamily/HAD-like"/>
    <property type="match status" value="2"/>
</dbReference>
<dbReference type="SUPFAM" id="SSF56784">
    <property type="entry name" value="HAD-like"/>
    <property type="match status" value="1"/>
</dbReference>
<accession>A0A5J4YLR4</accession>
<comment type="similarity">
    <text evidence="3">Belongs to the trehalose phosphatase family.</text>
</comment>
<keyword evidence="5" id="KW-1185">Reference proteome</keyword>
<comment type="catalytic activity">
    <reaction evidence="1 3">
        <text>alpha,alpha-trehalose 6-phosphate + H2O = alpha,alpha-trehalose + phosphate</text>
        <dbReference type="Rhea" id="RHEA:23420"/>
        <dbReference type="ChEBI" id="CHEBI:15377"/>
        <dbReference type="ChEBI" id="CHEBI:16551"/>
        <dbReference type="ChEBI" id="CHEBI:43474"/>
        <dbReference type="ChEBI" id="CHEBI:58429"/>
        <dbReference type="EC" id="3.1.3.12"/>
    </reaction>
</comment>
<comment type="caution">
    <text evidence="4">The sequence shown here is derived from an EMBL/GenBank/DDBJ whole genome shotgun (WGS) entry which is preliminary data.</text>
</comment>
<dbReference type="OMA" id="FQAANEF"/>
<comment type="function">
    <text evidence="3">Removes the phosphate from trehalose 6-phosphate to produce free trehalose.</text>
</comment>
<dbReference type="InterPro" id="IPR036412">
    <property type="entry name" value="HAD-like_sf"/>
</dbReference>
<dbReference type="PANTHER" id="PTHR43768:SF3">
    <property type="entry name" value="TREHALOSE 6-PHOSPHATE PHOSPHATASE"/>
    <property type="match status" value="1"/>
</dbReference>
<keyword evidence="2 3" id="KW-0378">Hydrolase</keyword>
<dbReference type="PANTHER" id="PTHR43768">
    <property type="entry name" value="TREHALOSE 6-PHOSPHATE PHOSPHATASE"/>
    <property type="match status" value="1"/>
</dbReference>
<organism evidence="4 5">
    <name type="scientific">Porphyridium purpureum</name>
    <name type="common">Red alga</name>
    <name type="synonym">Porphyridium cruentum</name>
    <dbReference type="NCBI Taxonomy" id="35688"/>
    <lineage>
        <taxon>Eukaryota</taxon>
        <taxon>Rhodophyta</taxon>
        <taxon>Bangiophyceae</taxon>
        <taxon>Porphyridiales</taxon>
        <taxon>Porphyridiaceae</taxon>
        <taxon>Porphyridium</taxon>
    </lineage>
</organism>
<evidence type="ECO:0000313" key="4">
    <source>
        <dbReference type="EMBL" id="KAA8492188.1"/>
    </source>
</evidence>
<dbReference type="InterPro" id="IPR044651">
    <property type="entry name" value="OTSB-like"/>
</dbReference>
<reference evidence="5" key="1">
    <citation type="journal article" date="2019" name="Nat. Commun.">
        <title>Expansion of phycobilisome linker gene families in mesophilic red algae.</title>
        <authorList>
            <person name="Lee J."/>
            <person name="Kim D."/>
            <person name="Bhattacharya D."/>
            <person name="Yoon H.S."/>
        </authorList>
    </citation>
    <scope>NUCLEOTIDE SEQUENCE [LARGE SCALE GENOMIC DNA]</scope>
    <source>
        <strain evidence="5">CCMP 1328</strain>
    </source>
</reference>
<dbReference type="EC" id="3.1.3.12" evidence="3"/>
<dbReference type="GO" id="GO:0005992">
    <property type="term" value="P:trehalose biosynthetic process"/>
    <property type="evidence" value="ECO:0007669"/>
    <property type="project" value="UniProtKB-UniPathway"/>
</dbReference>
<gene>
    <name evidence="4" type="ORF">FVE85_3626</name>
</gene>